<keyword evidence="4" id="KW-1185">Reference proteome</keyword>
<keyword evidence="2" id="KW-1133">Transmembrane helix</keyword>
<protein>
    <submittedName>
        <fullName evidence="3">Uncharacterized protein</fullName>
    </submittedName>
</protein>
<evidence type="ECO:0000313" key="4">
    <source>
        <dbReference type="Proteomes" id="UP000683360"/>
    </source>
</evidence>
<organism evidence="3 4">
    <name type="scientific">Mytilus edulis</name>
    <name type="common">Blue mussel</name>
    <dbReference type="NCBI Taxonomy" id="6550"/>
    <lineage>
        <taxon>Eukaryota</taxon>
        <taxon>Metazoa</taxon>
        <taxon>Spiralia</taxon>
        <taxon>Lophotrochozoa</taxon>
        <taxon>Mollusca</taxon>
        <taxon>Bivalvia</taxon>
        <taxon>Autobranchia</taxon>
        <taxon>Pteriomorphia</taxon>
        <taxon>Mytilida</taxon>
        <taxon>Mytiloidea</taxon>
        <taxon>Mytilidae</taxon>
        <taxon>Mytilinae</taxon>
        <taxon>Mytilus</taxon>
    </lineage>
</organism>
<gene>
    <name evidence="3" type="ORF">MEDL_13839</name>
</gene>
<feature type="region of interest" description="Disordered" evidence="1">
    <location>
        <begin position="37"/>
        <end position="149"/>
    </location>
</feature>
<keyword evidence="2" id="KW-0472">Membrane</keyword>
<dbReference type="AlphaFoldDB" id="A0A8S3QW92"/>
<feature type="compositionally biased region" description="Basic residues" evidence="1">
    <location>
        <begin position="118"/>
        <end position="132"/>
    </location>
</feature>
<accession>A0A8S3QW92</accession>
<dbReference type="Proteomes" id="UP000683360">
    <property type="component" value="Unassembled WGS sequence"/>
</dbReference>
<proteinExistence type="predicted"/>
<evidence type="ECO:0000256" key="2">
    <source>
        <dbReference type="SAM" id="Phobius"/>
    </source>
</evidence>
<comment type="caution">
    <text evidence="3">The sequence shown here is derived from an EMBL/GenBank/DDBJ whole genome shotgun (WGS) entry which is preliminary data.</text>
</comment>
<sequence length="255" mass="29258">MKISKYYMQKKDARWLLPLLPKSTLHSQEEYLLPQEIQEMVDREIDDPEVEMPEEKKKKKTNPNSQVRRRSTTQNGPSDSSGKKKSQKTSSKDKTKKNSAAKVNKNGGKKPTLQQRKNLSKSKRSGKTRAAQRKTNVNAKYSDKKKRQQRTRNIVHSYVYYYQRTEGGDKLKNFLELLLIFELIIFFCGYCIAMHLSIVELLSVFNELIRLHLEMTLHSPVKSVIIGEINCCVAQCAKPANSMVMLRSLVSGCSA</sequence>
<feature type="compositionally biased region" description="Basic residues" evidence="1">
    <location>
        <begin position="57"/>
        <end position="71"/>
    </location>
</feature>
<name>A0A8S3QW92_MYTED</name>
<feature type="transmembrane region" description="Helical" evidence="2">
    <location>
        <begin position="174"/>
        <end position="198"/>
    </location>
</feature>
<dbReference type="EMBL" id="CAJPWZ010000711">
    <property type="protein sequence ID" value="CAG2199094.1"/>
    <property type="molecule type" value="Genomic_DNA"/>
</dbReference>
<evidence type="ECO:0000313" key="3">
    <source>
        <dbReference type="EMBL" id="CAG2199094.1"/>
    </source>
</evidence>
<evidence type="ECO:0000256" key="1">
    <source>
        <dbReference type="SAM" id="MobiDB-lite"/>
    </source>
</evidence>
<keyword evidence="2" id="KW-0812">Transmembrane</keyword>
<reference evidence="3" key="1">
    <citation type="submission" date="2021-03" db="EMBL/GenBank/DDBJ databases">
        <authorList>
            <person name="Bekaert M."/>
        </authorList>
    </citation>
    <scope>NUCLEOTIDE SEQUENCE</scope>
</reference>